<evidence type="ECO:0000259" key="2">
    <source>
        <dbReference type="Pfam" id="PF14534"/>
    </source>
</evidence>
<dbReference type="PROSITE" id="PS51257">
    <property type="entry name" value="PROKAR_LIPOPROTEIN"/>
    <property type="match status" value="1"/>
</dbReference>
<dbReference type="EMBL" id="RYZR01000001">
    <property type="protein sequence ID" value="RUL67135.1"/>
    <property type="molecule type" value="Genomic_DNA"/>
</dbReference>
<feature type="signal peptide" evidence="1">
    <location>
        <begin position="1"/>
        <end position="23"/>
    </location>
</feature>
<name>A0A432LZ53_9GAMM</name>
<feature type="domain" description="DUF4440" evidence="2">
    <location>
        <begin position="38"/>
        <end position="145"/>
    </location>
</feature>
<evidence type="ECO:0000256" key="1">
    <source>
        <dbReference type="SAM" id="SignalP"/>
    </source>
</evidence>
<protein>
    <submittedName>
        <fullName evidence="3">Nuclear transport factor 2 family protein</fullName>
    </submittedName>
</protein>
<dbReference type="SUPFAM" id="SSF54427">
    <property type="entry name" value="NTF2-like"/>
    <property type="match status" value="1"/>
</dbReference>
<dbReference type="OrthoDB" id="2860904at2"/>
<dbReference type="Gene3D" id="3.10.450.50">
    <property type="match status" value="1"/>
</dbReference>
<dbReference type="AlphaFoldDB" id="A0A432LZ53"/>
<organism evidence="3 4">
    <name type="scientific">Dyella dinghuensis</name>
    <dbReference type="NCBI Taxonomy" id="1920169"/>
    <lineage>
        <taxon>Bacteria</taxon>
        <taxon>Pseudomonadati</taxon>
        <taxon>Pseudomonadota</taxon>
        <taxon>Gammaproteobacteria</taxon>
        <taxon>Lysobacterales</taxon>
        <taxon>Rhodanobacteraceae</taxon>
        <taxon>Dyella</taxon>
    </lineage>
</organism>
<comment type="caution">
    <text evidence="3">The sequence shown here is derived from an EMBL/GenBank/DDBJ whole genome shotgun (WGS) entry which is preliminary data.</text>
</comment>
<evidence type="ECO:0000313" key="3">
    <source>
        <dbReference type="EMBL" id="RUL67135.1"/>
    </source>
</evidence>
<dbReference type="RefSeq" id="WP_126671846.1">
    <property type="nucleotide sequence ID" value="NZ_RYZR01000001.1"/>
</dbReference>
<evidence type="ECO:0000313" key="4">
    <source>
        <dbReference type="Proteomes" id="UP000267077"/>
    </source>
</evidence>
<feature type="chain" id="PRO_5019392033" evidence="1">
    <location>
        <begin position="24"/>
        <end position="155"/>
    </location>
</feature>
<dbReference type="Proteomes" id="UP000267077">
    <property type="component" value="Unassembled WGS sequence"/>
</dbReference>
<sequence length="155" mass="16953">MKPRHGALLVVVVCAVLSLTACSSSTSSNQAAMAGINKLHQDDIAATLNQNPDQLAALWTDDGVLLSQGNAPVIGKETIRVGASHSVGKVIHYTPRIQDVSISGDSAVEWGYFDLTFQDPNQQQTGEFHGRFLRAMKKQQDGTWKFTRVMWQQAE</sequence>
<accession>A0A432LZ53</accession>
<dbReference type="InterPro" id="IPR027843">
    <property type="entry name" value="DUF4440"/>
</dbReference>
<keyword evidence="4" id="KW-1185">Reference proteome</keyword>
<gene>
    <name evidence="3" type="ORF">EKH79_00570</name>
</gene>
<dbReference type="Pfam" id="PF14534">
    <property type="entry name" value="DUF4440"/>
    <property type="match status" value="1"/>
</dbReference>
<reference evidence="3 4" key="1">
    <citation type="submission" date="2018-12" db="EMBL/GenBank/DDBJ databases">
        <title>Dyella dinghuensis sp. nov. DHOA06 and Dyella choica sp. nov. 4M-K27, isolated from forest soil.</title>
        <authorList>
            <person name="Qiu L.-H."/>
            <person name="Gao Z.-H."/>
        </authorList>
    </citation>
    <scope>NUCLEOTIDE SEQUENCE [LARGE SCALE GENOMIC DNA]</scope>
    <source>
        <strain evidence="3 4">DHOA06</strain>
    </source>
</reference>
<keyword evidence="1" id="KW-0732">Signal</keyword>
<dbReference type="InterPro" id="IPR032710">
    <property type="entry name" value="NTF2-like_dom_sf"/>
</dbReference>
<proteinExistence type="predicted"/>